<dbReference type="InterPro" id="IPR023635">
    <property type="entry name" value="Peptide_deformylase"/>
</dbReference>
<sequence length="180" mass="20700">MIIKEVKRLREKVTENWSFENPEQDTKEFAKELIEAMWKNSGLGISANQIGYSYRAFAMRGETQKDSIVCFNPVIKDFSPEMNTMEEGCLSLPDVFAKVVRPAHVAISYLDENGKEEGQLASGMTARVFQHELDHLDGILFTDRIGDFARQRAFETATKIRKFRARGKDWYVKKHSKMAL</sequence>
<reference evidence="2" key="1">
    <citation type="submission" date="2018-05" db="EMBL/GenBank/DDBJ databases">
        <authorList>
            <person name="Lanie J.A."/>
            <person name="Ng W.-L."/>
            <person name="Kazmierczak K.M."/>
            <person name="Andrzejewski T.M."/>
            <person name="Davidsen T.M."/>
            <person name="Wayne K.J."/>
            <person name="Tettelin H."/>
            <person name="Glass J.I."/>
            <person name="Rusch D."/>
            <person name="Podicherti R."/>
            <person name="Tsui H.-C.T."/>
            <person name="Winkler M.E."/>
        </authorList>
    </citation>
    <scope>NUCLEOTIDE SEQUENCE</scope>
</reference>
<dbReference type="HAMAP" id="MF_00163">
    <property type="entry name" value="Pep_deformylase"/>
    <property type="match status" value="1"/>
</dbReference>
<accession>A0A382N6Y2</accession>
<dbReference type="Gene3D" id="3.90.45.10">
    <property type="entry name" value="Peptide deformylase"/>
    <property type="match status" value="1"/>
</dbReference>
<dbReference type="PRINTS" id="PR01576">
    <property type="entry name" value="PDEFORMYLASE"/>
</dbReference>
<dbReference type="SUPFAM" id="SSF56420">
    <property type="entry name" value="Peptide deformylase"/>
    <property type="match status" value="1"/>
</dbReference>
<dbReference type="CDD" id="cd00487">
    <property type="entry name" value="Pep_deformylase"/>
    <property type="match status" value="1"/>
</dbReference>
<dbReference type="AlphaFoldDB" id="A0A382N6Y2"/>
<dbReference type="NCBIfam" id="TIGR00079">
    <property type="entry name" value="pept_deformyl"/>
    <property type="match status" value="1"/>
</dbReference>
<evidence type="ECO:0000256" key="1">
    <source>
        <dbReference type="ARBA" id="ARBA00010759"/>
    </source>
</evidence>
<dbReference type="InterPro" id="IPR036821">
    <property type="entry name" value="Peptide_deformylase_sf"/>
</dbReference>
<dbReference type="EMBL" id="UINC01097960">
    <property type="protein sequence ID" value="SVC56095.1"/>
    <property type="molecule type" value="Genomic_DNA"/>
</dbReference>
<comment type="similarity">
    <text evidence="1">Belongs to the polypeptide deformylase family.</text>
</comment>
<name>A0A382N6Y2_9ZZZZ</name>
<dbReference type="PANTHER" id="PTHR10458">
    <property type="entry name" value="PEPTIDE DEFORMYLASE"/>
    <property type="match status" value="1"/>
</dbReference>
<protein>
    <recommendedName>
        <fullName evidence="3">Peptide deformylase</fullName>
    </recommendedName>
</protein>
<dbReference type="GO" id="GO:0042586">
    <property type="term" value="F:peptide deformylase activity"/>
    <property type="evidence" value="ECO:0007669"/>
    <property type="project" value="InterPro"/>
</dbReference>
<evidence type="ECO:0008006" key="3">
    <source>
        <dbReference type="Google" id="ProtNLM"/>
    </source>
</evidence>
<gene>
    <name evidence="2" type="ORF">METZ01_LOCUS308949</name>
</gene>
<organism evidence="2">
    <name type="scientific">marine metagenome</name>
    <dbReference type="NCBI Taxonomy" id="408172"/>
    <lineage>
        <taxon>unclassified sequences</taxon>
        <taxon>metagenomes</taxon>
        <taxon>ecological metagenomes</taxon>
    </lineage>
</organism>
<proteinExistence type="inferred from homology"/>
<dbReference type="PANTHER" id="PTHR10458:SF22">
    <property type="entry name" value="PEPTIDE DEFORMYLASE"/>
    <property type="match status" value="1"/>
</dbReference>
<dbReference type="Pfam" id="PF01327">
    <property type="entry name" value="Pep_deformylase"/>
    <property type="match status" value="1"/>
</dbReference>
<dbReference type="NCBIfam" id="NF001159">
    <property type="entry name" value="PRK00150.1-3"/>
    <property type="match status" value="1"/>
</dbReference>
<evidence type="ECO:0000313" key="2">
    <source>
        <dbReference type="EMBL" id="SVC56095.1"/>
    </source>
</evidence>